<dbReference type="InterPro" id="IPR037119">
    <property type="entry name" value="Haem_oxidase_HugZ-like_sf"/>
</dbReference>
<dbReference type="EMBL" id="QEIN01000057">
    <property type="protein sequence ID" value="RCV59625.1"/>
    <property type="molecule type" value="Genomic_DNA"/>
</dbReference>
<evidence type="ECO:0000313" key="3">
    <source>
        <dbReference type="Proteomes" id="UP000253318"/>
    </source>
</evidence>
<dbReference type="InterPro" id="IPR019595">
    <property type="entry name" value="DUF2470"/>
</dbReference>
<gene>
    <name evidence="2" type="ORF">DEF24_09110</name>
</gene>
<dbReference type="Proteomes" id="UP000253318">
    <property type="component" value="Unassembled WGS sequence"/>
</dbReference>
<feature type="domain" description="DUF2470" evidence="1">
    <location>
        <begin position="177"/>
        <end position="251"/>
    </location>
</feature>
<proteinExistence type="predicted"/>
<name>A0A368T750_9ACTN</name>
<evidence type="ECO:0000259" key="1">
    <source>
        <dbReference type="Pfam" id="PF10615"/>
    </source>
</evidence>
<dbReference type="Gene3D" id="3.20.180.10">
    <property type="entry name" value="PNP-oxidase-like"/>
    <property type="match status" value="1"/>
</dbReference>
<dbReference type="SUPFAM" id="SSF50475">
    <property type="entry name" value="FMN-binding split barrel"/>
    <property type="match status" value="1"/>
</dbReference>
<sequence>MRQPGPSELERVRSLAATATPTTAALADNPSARFSVRGAVDHVGRAVLLLRSRDPLHSALRNSGHGRSDLAVGVGLSALRHVGRTPTVRARLWCEGWVSTVPAGERREAALAVWERVPDEELLAAVDHPPTAGGWDAPLLARVEPATVLYETYDSAGVIDGGDFRAAEPDPLTGAAERIIGHVNDCHRDELGAALGQVPAAPEGAAWLWELDRHGLTLWVAPYDRGRPVLVRLPWSDPARSACDLERGLHELLAHRNAPR</sequence>
<evidence type="ECO:0000313" key="2">
    <source>
        <dbReference type="EMBL" id="RCV59625.1"/>
    </source>
</evidence>
<dbReference type="AlphaFoldDB" id="A0A368T750"/>
<dbReference type="Pfam" id="PF10615">
    <property type="entry name" value="DUF2470"/>
    <property type="match status" value="1"/>
</dbReference>
<keyword evidence="3" id="KW-1185">Reference proteome</keyword>
<organism evidence="2 3">
    <name type="scientific">Marinitenerispora sediminis</name>
    <dbReference type="NCBI Taxonomy" id="1931232"/>
    <lineage>
        <taxon>Bacteria</taxon>
        <taxon>Bacillati</taxon>
        <taxon>Actinomycetota</taxon>
        <taxon>Actinomycetes</taxon>
        <taxon>Streptosporangiales</taxon>
        <taxon>Nocardiopsidaceae</taxon>
        <taxon>Marinitenerispora</taxon>
    </lineage>
</organism>
<protein>
    <submittedName>
        <fullName evidence="2">DUF2470 domain-containing protein</fullName>
    </submittedName>
</protein>
<accession>A0A368T750</accession>
<comment type="caution">
    <text evidence="2">The sequence shown here is derived from an EMBL/GenBank/DDBJ whole genome shotgun (WGS) entry which is preliminary data.</text>
</comment>
<reference evidence="2 3" key="1">
    <citation type="submission" date="2018-04" db="EMBL/GenBank/DDBJ databases">
        <title>Novel actinobacteria from marine sediment.</title>
        <authorList>
            <person name="Ng Z.Y."/>
            <person name="Tan G.Y.A."/>
        </authorList>
    </citation>
    <scope>NUCLEOTIDE SEQUENCE [LARGE SCALE GENOMIC DNA]</scope>
    <source>
        <strain evidence="2 3">TPS81</strain>
    </source>
</reference>
<dbReference type="OrthoDB" id="3381348at2"/>